<comment type="caution">
    <text evidence="1">The sequence shown here is derived from an EMBL/GenBank/DDBJ whole genome shotgun (WGS) entry which is preliminary data.</text>
</comment>
<dbReference type="Gene3D" id="1.10.1520.10">
    <property type="entry name" value="Ribonuclease III domain"/>
    <property type="match status" value="1"/>
</dbReference>
<accession>A0A9P4USQ3</accession>
<dbReference type="OrthoDB" id="67027at2759"/>
<dbReference type="AlphaFoldDB" id="A0A9P4USQ3"/>
<organism evidence="1 2">
    <name type="scientific">Polychaeton citri CBS 116435</name>
    <dbReference type="NCBI Taxonomy" id="1314669"/>
    <lineage>
        <taxon>Eukaryota</taxon>
        <taxon>Fungi</taxon>
        <taxon>Dikarya</taxon>
        <taxon>Ascomycota</taxon>
        <taxon>Pezizomycotina</taxon>
        <taxon>Dothideomycetes</taxon>
        <taxon>Dothideomycetidae</taxon>
        <taxon>Capnodiales</taxon>
        <taxon>Capnodiaceae</taxon>
        <taxon>Polychaeton</taxon>
    </lineage>
</organism>
<evidence type="ECO:0000313" key="2">
    <source>
        <dbReference type="Proteomes" id="UP000799441"/>
    </source>
</evidence>
<reference evidence="1" key="1">
    <citation type="journal article" date="2020" name="Stud. Mycol.">
        <title>101 Dothideomycetes genomes: a test case for predicting lifestyles and emergence of pathogens.</title>
        <authorList>
            <person name="Haridas S."/>
            <person name="Albert R."/>
            <person name="Binder M."/>
            <person name="Bloem J."/>
            <person name="Labutti K."/>
            <person name="Salamov A."/>
            <person name="Andreopoulos B."/>
            <person name="Baker S."/>
            <person name="Barry K."/>
            <person name="Bills G."/>
            <person name="Bluhm B."/>
            <person name="Cannon C."/>
            <person name="Castanera R."/>
            <person name="Culley D."/>
            <person name="Daum C."/>
            <person name="Ezra D."/>
            <person name="Gonzalez J."/>
            <person name="Henrissat B."/>
            <person name="Kuo A."/>
            <person name="Liang C."/>
            <person name="Lipzen A."/>
            <person name="Lutzoni F."/>
            <person name="Magnuson J."/>
            <person name="Mondo S."/>
            <person name="Nolan M."/>
            <person name="Ohm R."/>
            <person name="Pangilinan J."/>
            <person name="Park H.-J."/>
            <person name="Ramirez L."/>
            <person name="Alfaro M."/>
            <person name="Sun H."/>
            <person name="Tritt A."/>
            <person name="Yoshinaga Y."/>
            <person name="Zwiers L.-H."/>
            <person name="Turgeon B."/>
            <person name="Goodwin S."/>
            <person name="Spatafora J."/>
            <person name="Crous P."/>
            <person name="Grigoriev I."/>
        </authorList>
    </citation>
    <scope>NUCLEOTIDE SEQUENCE</scope>
    <source>
        <strain evidence="1">CBS 116435</strain>
    </source>
</reference>
<dbReference type="GO" id="GO:0004525">
    <property type="term" value="F:ribonuclease III activity"/>
    <property type="evidence" value="ECO:0007669"/>
    <property type="project" value="InterPro"/>
</dbReference>
<dbReference type="GO" id="GO:0006396">
    <property type="term" value="P:RNA processing"/>
    <property type="evidence" value="ECO:0007669"/>
    <property type="project" value="InterPro"/>
</dbReference>
<protein>
    <recommendedName>
        <fullName evidence="3">RNase III domain-containing protein</fullName>
    </recommendedName>
</protein>
<sequence length="101" mass="10381">MRGTPSVQIPPLPGFCEVPDLLIKVASGETNHRIQHAGSNSNLARVCDDRELTAAINGNPAQQGFIPATIKTATVEALVGAAYLTGGIGDAATVMENLGVV</sequence>
<dbReference type="SUPFAM" id="SSF69065">
    <property type="entry name" value="RNase III domain-like"/>
    <property type="match status" value="1"/>
</dbReference>
<keyword evidence="2" id="KW-1185">Reference proteome</keyword>
<name>A0A9P4USQ3_9PEZI</name>
<dbReference type="EMBL" id="MU003773">
    <property type="protein sequence ID" value="KAF2723973.1"/>
    <property type="molecule type" value="Genomic_DNA"/>
</dbReference>
<dbReference type="Proteomes" id="UP000799441">
    <property type="component" value="Unassembled WGS sequence"/>
</dbReference>
<evidence type="ECO:0008006" key="3">
    <source>
        <dbReference type="Google" id="ProtNLM"/>
    </source>
</evidence>
<gene>
    <name evidence="1" type="ORF">K431DRAFT_291891</name>
</gene>
<proteinExistence type="predicted"/>
<evidence type="ECO:0000313" key="1">
    <source>
        <dbReference type="EMBL" id="KAF2723973.1"/>
    </source>
</evidence>
<dbReference type="InterPro" id="IPR036389">
    <property type="entry name" value="RNase_III_sf"/>
</dbReference>